<feature type="domain" description="Alpha-L-rhamnosidase concanavalin-like" evidence="4">
    <location>
        <begin position="494"/>
        <end position="592"/>
    </location>
</feature>
<feature type="domain" description="Alpha-L-rhamnosidase C-terminal" evidence="7">
    <location>
        <begin position="939"/>
        <end position="1005"/>
    </location>
</feature>
<keyword evidence="3 8" id="KW-0378">Hydrolase</keyword>
<dbReference type="Gene3D" id="2.60.120.260">
    <property type="entry name" value="Galactose-binding domain-like"/>
    <property type="match status" value="3"/>
</dbReference>
<dbReference type="Gene3D" id="2.60.40.10">
    <property type="entry name" value="Immunoglobulins"/>
    <property type="match status" value="1"/>
</dbReference>
<dbReference type="Pfam" id="PF25788">
    <property type="entry name" value="Ig_Rha78A_N"/>
    <property type="match status" value="1"/>
</dbReference>
<accession>A0ABS0XUM9</accession>
<dbReference type="PIRSF" id="PIRSF010631">
    <property type="entry name" value="A-rhamnsds"/>
    <property type="match status" value="1"/>
</dbReference>
<evidence type="ECO:0000256" key="3">
    <source>
        <dbReference type="ARBA" id="ARBA00022801"/>
    </source>
</evidence>
<dbReference type="InterPro" id="IPR035396">
    <property type="entry name" value="Bac_rhamnosid6H"/>
</dbReference>
<dbReference type="Pfam" id="PF17390">
    <property type="entry name" value="Bac_rhamnosid_C"/>
    <property type="match status" value="1"/>
</dbReference>
<dbReference type="RefSeq" id="WP_199040870.1">
    <property type="nucleotide sequence ID" value="NZ_JAELXS010000012.1"/>
</dbReference>
<comment type="caution">
    <text evidence="8">The sequence shown here is derived from an EMBL/GenBank/DDBJ whole genome shotgun (WGS) entry which is preliminary data.</text>
</comment>
<name>A0ABS0XUM9_9SPHN</name>
<sequence length="1044" mass="114529">MTLQVLDLRAENTVELLGTEVAHPALSWRIEAAERGVRQARYRIRAAESPDRLASAESLSWDSGIVESDATFDIRYGGPALTSMERVWWLVEVTDDTGRTVSSLPSWFEAGLMSPGDWRGDWIEAEDDPAASDRKAGLQWIWSGRPLDERLHAFRLDFHAPGDLNRAEILLAGKDHLRGIWINGVPAALPWSFGYDSDLPFWGSLCPFEGDVRAGHNSICALVQADTTGFFPVDGGAFAALIRLHRAGGRIDRIVSGPRWRVRPEPPAYWTEATFDTLGWQQAVVSRANVHNDPRPAEPVMQLRTGFRATRPVVSARLYATALGAYEASINGRPVGQAILAPEMSVATDHLLYQVHDVTDLIAEGDNVLGLLVGDGWYASPFGWRIERYGFGPAPRRVRAQLRIDYADGETQWVTTGPDWRTHRSPILMSEIYDGETIDARLATPGWDRPGFDASGWQRAPVGRTPPARLVAQTSPAIERMGVMPAALVTEPLPGRHVFDFGQNFSGWIRLAATGPAGTTITARFAELLHPDGTVDMANLRLARATDTIVLAGTGEEETFEPHFTYHGFRYVEIAGYPGIPTADDVQGIVVHSACRETGSMTFADAPLLQTIWRNALWSQRSNFFAVPTDCPQRDERMGWMGDIQVFLDAAAFNMEVGPFIRRFLLEARAAQRPDGAYPIVVPQPLSFPDVVTAGWSEAGIILPWQIWQRYGDTGIIDENWAAMEAWMAYVARHNPDHVWREDRGLDLGDWLSVDAIKPDDETTPRVLCATAYWAWSADLMAQMADATGRADDAVRYRTLRAAIGDAFAAEFIAEDGTAGNGSQTCQVLALHMNLVPDDRRAAATHILAADIRQRGMTLSTGFLGTPYLLDVLAEAGCLKAVSALLLQTGYPGWGYMPATGATTMWERWNGDIGDVAMNSYNHYAFGAVVGFFYRRLAGIAPGAPGFLRIAARPLWLPAVGRVTARYDSCVGTIATATEGDGAGLTAFTITVPANSIADVELPARGGWREGTCAIADHPDIRRLDLSGDHVRFEIGAGTYRFTL</sequence>
<reference evidence="9" key="1">
    <citation type="submission" date="2020-12" db="EMBL/GenBank/DDBJ databases">
        <title>Hymenobacter sp.</title>
        <authorList>
            <person name="Kim M.K."/>
        </authorList>
    </citation>
    <scope>NUCLEOTIDE SEQUENCE [LARGE SCALE GENOMIC DNA]</scope>
    <source>
        <strain evidence="9">BT553</strain>
    </source>
</reference>
<dbReference type="InterPro" id="IPR013783">
    <property type="entry name" value="Ig-like_fold"/>
</dbReference>
<dbReference type="EC" id="3.2.1.40" evidence="2"/>
<dbReference type="Gene3D" id="1.50.10.10">
    <property type="match status" value="1"/>
</dbReference>
<protein>
    <recommendedName>
        <fullName evidence="2">alpha-L-rhamnosidase</fullName>
        <ecNumber evidence="2">3.2.1.40</ecNumber>
    </recommendedName>
</protein>
<dbReference type="PANTHER" id="PTHR33307">
    <property type="entry name" value="ALPHA-RHAMNOSIDASE (EUROFUNG)"/>
    <property type="match status" value="1"/>
</dbReference>
<gene>
    <name evidence="8" type="ORF">JAO74_16760</name>
</gene>
<evidence type="ECO:0000259" key="6">
    <source>
        <dbReference type="Pfam" id="PF17389"/>
    </source>
</evidence>
<dbReference type="GO" id="GO:0016787">
    <property type="term" value="F:hydrolase activity"/>
    <property type="evidence" value="ECO:0007669"/>
    <property type="project" value="UniProtKB-KW"/>
</dbReference>
<dbReference type="InterPro" id="IPR035398">
    <property type="entry name" value="Bac_rhamnosid_C"/>
</dbReference>
<dbReference type="SUPFAM" id="SSF48208">
    <property type="entry name" value="Six-hairpin glycosidases"/>
    <property type="match status" value="1"/>
</dbReference>
<dbReference type="Pfam" id="PF17389">
    <property type="entry name" value="Bac_rhamnosid6H"/>
    <property type="match status" value="1"/>
</dbReference>
<evidence type="ECO:0000256" key="1">
    <source>
        <dbReference type="ARBA" id="ARBA00001445"/>
    </source>
</evidence>
<dbReference type="InterPro" id="IPR013737">
    <property type="entry name" value="Bac_rhamnosid_N"/>
</dbReference>
<evidence type="ECO:0000256" key="2">
    <source>
        <dbReference type="ARBA" id="ARBA00012652"/>
    </source>
</evidence>
<dbReference type="Proteomes" id="UP000640426">
    <property type="component" value="Unassembled WGS sequence"/>
</dbReference>
<evidence type="ECO:0000259" key="4">
    <source>
        <dbReference type="Pfam" id="PF05592"/>
    </source>
</evidence>
<dbReference type="Pfam" id="PF05592">
    <property type="entry name" value="Bac_rhamnosid"/>
    <property type="match status" value="1"/>
</dbReference>
<proteinExistence type="predicted"/>
<dbReference type="InterPro" id="IPR008928">
    <property type="entry name" value="6-hairpin_glycosidase_sf"/>
</dbReference>
<dbReference type="InterPro" id="IPR016007">
    <property type="entry name" value="Alpha_rhamnosid"/>
</dbReference>
<comment type="catalytic activity">
    <reaction evidence="1">
        <text>Hydrolysis of terminal non-reducing alpha-L-rhamnose residues in alpha-L-rhamnosides.</text>
        <dbReference type="EC" id="3.2.1.40"/>
    </reaction>
</comment>
<evidence type="ECO:0000313" key="8">
    <source>
        <dbReference type="EMBL" id="MBJ6123440.1"/>
    </source>
</evidence>
<evidence type="ECO:0000259" key="5">
    <source>
        <dbReference type="Pfam" id="PF08531"/>
    </source>
</evidence>
<dbReference type="InterPro" id="IPR008902">
    <property type="entry name" value="Rhamnosid_concanavalin"/>
</dbReference>
<evidence type="ECO:0000259" key="7">
    <source>
        <dbReference type="Pfam" id="PF17390"/>
    </source>
</evidence>
<keyword evidence="9" id="KW-1185">Reference proteome</keyword>
<dbReference type="Pfam" id="PF08531">
    <property type="entry name" value="Bac_rhamnosid_N"/>
    <property type="match status" value="1"/>
</dbReference>
<dbReference type="EMBL" id="JAELXS010000012">
    <property type="protein sequence ID" value="MBJ6123440.1"/>
    <property type="molecule type" value="Genomic_DNA"/>
</dbReference>
<feature type="domain" description="Alpha-L-rhamnosidase six-hairpin glycosidase" evidence="6">
    <location>
        <begin position="604"/>
        <end position="936"/>
    </location>
</feature>
<dbReference type="InterPro" id="IPR012341">
    <property type="entry name" value="6hp_glycosidase-like_sf"/>
</dbReference>
<dbReference type="Gene3D" id="2.60.420.10">
    <property type="entry name" value="Maltose phosphorylase, domain 3"/>
    <property type="match status" value="1"/>
</dbReference>
<organism evidence="8 9">
    <name type="scientific">Sphingomonas mollis</name>
    <dbReference type="NCBI Taxonomy" id="2795726"/>
    <lineage>
        <taxon>Bacteria</taxon>
        <taxon>Pseudomonadati</taxon>
        <taxon>Pseudomonadota</taxon>
        <taxon>Alphaproteobacteria</taxon>
        <taxon>Sphingomonadales</taxon>
        <taxon>Sphingomonadaceae</taxon>
        <taxon>Sphingomonas</taxon>
    </lineage>
</organism>
<dbReference type="PANTHER" id="PTHR33307:SF6">
    <property type="entry name" value="ALPHA-RHAMNOSIDASE (EUROFUNG)-RELATED"/>
    <property type="match status" value="1"/>
</dbReference>
<evidence type="ECO:0000313" key="9">
    <source>
        <dbReference type="Proteomes" id="UP000640426"/>
    </source>
</evidence>
<feature type="domain" description="Bacterial alpha-L-rhamnosidase N-terminal" evidence="5">
    <location>
        <begin position="313"/>
        <end position="480"/>
    </location>
</feature>